<dbReference type="RefSeq" id="WP_142521484.1">
    <property type="nucleotide sequence ID" value="NZ_CABFWF030000002.1"/>
</dbReference>
<evidence type="ECO:0000313" key="3">
    <source>
        <dbReference type="Proteomes" id="UP000606921"/>
    </source>
</evidence>
<evidence type="ECO:0000256" key="1">
    <source>
        <dbReference type="SAM" id="SignalP"/>
    </source>
</evidence>
<organism evidence="2 3">
    <name type="scientific">Pseudorhizobium endolithicum</name>
    <dbReference type="NCBI Taxonomy" id="1191678"/>
    <lineage>
        <taxon>Bacteria</taxon>
        <taxon>Pseudomonadati</taxon>
        <taxon>Pseudomonadota</taxon>
        <taxon>Alphaproteobacteria</taxon>
        <taxon>Hyphomicrobiales</taxon>
        <taxon>Rhizobiaceae</taxon>
        <taxon>Rhizobium/Agrobacterium group</taxon>
        <taxon>Pseudorhizobium</taxon>
    </lineage>
</organism>
<feature type="chain" id="PRO_5045161607" evidence="1">
    <location>
        <begin position="23"/>
        <end position="145"/>
    </location>
</feature>
<accession>A0ABN7JE99</accession>
<reference evidence="2 3" key="1">
    <citation type="submission" date="2020-11" db="EMBL/GenBank/DDBJ databases">
        <authorList>
            <person name="Lassalle F."/>
        </authorList>
    </citation>
    <scope>NUCLEOTIDE SEQUENCE [LARGE SCALE GENOMIC DNA]</scope>
    <source>
        <strain evidence="2 3">JC140</strain>
    </source>
</reference>
<keyword evidence="3" id="KW-1185">Reference proteome</keyword>
<dbReference type="InterPro" id="IPR007332">
    <property type="entry name" value="DUF411"/>
</dbReference>
<proteinExistence type="predicted"/>
<dbReference type="Proteomes" id="UP000606921">
    <property type="component" value="Unassembled WGS sequence"/>
</dbReference>
<feature type="signal peptide" evidence="1">
    <location>
        <begin position="1"/>
        <end position="22"/>
    </location>
</feature>
<evidence type="ECO:0000313" key="2">
    <source>
        <dbReference type="EMBL" id="CAD7026460.1"/>
    </source>
</evidence>
<comment type="caution">
    <text evidence="2">The sequence shown here is derived from an EMBL/GenBank/DDBJ whole genome shotgun (WGS) entry which is preliminary data.</text>
</comment>
<name>A0ABN7JE99_9HYPH</name>
<protein>
    <submittedName>
        <fullName evidence="2">Metal-binding protein</fullName>
    </submittedName>
</protein>
<dbReference type="Pfam" id="PF04214">
    <property type="entry name" value="DUF411"/>
    <property type="match status" value="1"/>
</dbReference>
<keyword evidence="1" id="KW-0732">Signal</keyword>
<sequence>MKLRTLLLSAAISFLSASVALSATVSVFKDAGCGCCGGWIAHMTANGFTVASADISPEEMDVVKAKAGITGDTASCHTALVDGYVVEGHVPASDVQRLLAERPDAVGLAAPGMPAGSPGMEGAGAEPYDVLLIHKDGSTEIFASH</sequence>
<gene>
    <name evidence="2" type="ORF">REJC140_02380</name>
</gene>
<dbReference type="EMBL" id="CABFWF030000002">
    <property type="protein sequence ID" value="CAD7026460.1"/>
    <property type="molecule type" value="Genomic_DNA"/>
</dbReference>